<dbReference type="Proteomes" id="UP000250025">
    <property type="component" value="Chromosome"/>
</dbReference>
<evidence type="ECO:0000313" key="2">
    <source>
        <dbReference type="EMBL" id="ARS53879.1"/>
    </source>
</evidence>
<keyword evidence="1" id="KW-0472">Membrane</keyword>
<feature type="transmembrane region" description="Helical" evidence="1">
    <location>
        <begin position="48"/>
        <end position="66"/>
    </location>
</feature>
<protein>
    <submittedName>
        <fullName evidence="2">Uncharacterized protein</fullName>
    </submittedName>
</protein>
<accession>A0A2Z2H8U2</accession>
<feature type="transmembrane region" description="Helical" evidence="1">
    <location>
        <begin position="78"/>
        <end position="98"/>
    </location>
</feature>
<dbReference type="RefSeq" id="WP_086622750.1">
    <property type="nucleotide sequence ID" value="NZ_CP021323.1"/>
</dbReference>
<sequence length="635" mass="71892">MFSARLLLRRRKKPDEPRVRLEREGRDRIRRITQAMNKVPWTNSAMQILWVSGPVTLLGAWVGYLLGYGRGPSMENYVFFISYALITGLAGIIANFAHHLTRGRKHERSAARVSQVLDTLPELVLITRNLIVESLEGDARRREAAAMLLRKHDLAPEGVELAALELLDDEESARRIAQIDVYRRVGMQSRIRDLVALYRDHIDPRLNELADVAPEAISLLRDRFAGRAPDLHQGVARDENFIERVLAAIEQDSALLMTLQDVEEMIILAFELLCGRRIPMLTFEYRGRWHLARTLDALEQTRSRYRIQQATGLSRLKALTVYLAEQSGTLVEDAAAGLRAETLTARCRQAMDALTEQIEHLASGVKQGRSDLRPELRERAEILTNAIKLFRSVQENHDQIARSHATLIRHSQRWEAITEQMNDKATHLQVGPGKRGLRIHENHIELTDGEKARVCRHLARYLNETRADRDRYRYHQQDHGTHGTATSGHIEMAKHLAIEIALALEPHVHLSRPEVQRAINATNAAYFGHLEPDLSAAAKAALGAAMVNEINDDLSRSAESLAIALVRHYRVALEPEAIDFLIRQYGARASTLNILSNIDQTAHRNISLLSQRPAGIGTIPRRWYRALIKAKRALN</sequence>
<name>A0A2Z2H8U2_9GAMM</name>
<evidence type="ECO:0000256" key="1">
    <source>
        <dbReference type="SAM" id="Phobius"/>
    </source>
</evidence>
<dbReference type="EMBL" id="CP021323">
    <property type="protein sequence ID" value="ARS53879.1"/>
    <property type="molecule type" value="Genomic_DNA"/>
</dbReference>
<keyword evidence="3" id="KW-1185">Reference proteome</keyword>
<dbReference type="AlphaFoldDB" id="A0A2Z2H8U2"/>
<dbReference type="OrthoDB" id="6394609at2"/>
<proteinExistence type="predicted"/>
<keyword evidence="1" id="KW-1133">Transmembrane helix</keyword>
<gene>
    <name evidence="2" type="ORF">B9G99_14215</name>
</gene>
<reference evidence="2 3" key="1">
    <citation type="journal article" date="2017" name="Int. J. Syst. Evol. Microbiol.">
        <title>Kushneria konosiri sp. nov., isolated from the Korean salt-fermented seafood Daemi-jeot.</title>
        <authorList>
            <person name="Yun J.H."/>
            <person name="Park S.K."/>
            <person name="Lee J.Y."/>
            <person name="Jung M.J."/>
            <person name="Bae J.W."/>
        </authorList>
    </citation>
    <scope>NUCLEOTIDE SEQUENCE [LARGE SCALE GENOMIC DNA]</scope>
    <source>
        <strain evidence="2 3">X49</strain>
    </source>
</reference>
<evidence type="ECO:0000313" key="3">
    <source>
        <dbReference type="Proteomes" id="UP000250025"/>
    </source>
</evidence>
<keyword evidence="1" id="KW-0812">Transmembrane</keyword>
<dbReference type="KEGG" id="kus:B9G99_14215"/>
<organism evidence="2 3">
    <name type="scientific">Kushneria konosiri</name>
    <dbReference type="NCBI Taxonomy" id="698828"/>
    <lineage>
        <taxon>Bacteria</taxon>
        <taxon>Pseudomonadati</taxon>
        <taxon>Pseudomonadota</taxon>
        <taxon>Gammaproteobacteria</taxon>
        <taxon>Oceanospirillales</taxon>
        <taxon>Halomonadaceae</taxon>
        <taxon>Kushneria</taxon>
    </lineage>
</organism>